<feature type="coiled-coil region" evidence="6">
    <location>
        <begin position="42"/>
        <end position="100"/>
    </location>
</feature>
<dbReference type="InterPro" id="IPR046347">
    <property type="entry name" value="bZIP_sf"/>
</dbReference>
<evidence type="ECO:0000256" key="5">
    <source>
        <dbReference type="ARBA" id="ARBA00023242"/>
    </source>
</evidence>
<dbReference type="AlphaFoldDB" id="A0A0N4UFB6"/>
<dbReference type="SMART" id="SM00338">
    <property type="entry name" value="BRLZ"/>
    <property type="match status" value="1"/>
</dbReference>
<dbReference type="Pfam" id="PF00170">
    <property type="entry name" value="bZIP_1"/>
    <property type="match status" value="1"/>
</dbReference>
<dbReference type="GO" id="GO:0000981">
    <property type="term" value="F:DNA-binding transcription factor activity, RNA polymerase II-specific"/>
    <property type="evidence" value="ECO:0007669"/>
    <property type="project" value="TreeGrafter"/>
</dbReference>
<comment type="subcellular location">
    <subcellularLocation>
        <location evidence="1">Endoplasmic reticulum membrane</location>
        <topology evidence="1">Single-pass type II membrane protein</topology>
    </subcellularLocation>
</comment>
<dbReference type="GO" id="GO:0000978">
    <property type="term" value="F:RNA polymerase II cis-regulatory region sequence-specific DNA binding"/>
    <property type="evidence" value="ECO:0007669"/>
    <property type="project" value="TreeGrafter"/>
</dbReference>
<dbReference type="Gene3D" id="1.20.5.170">
    <property type="match status" value="1"/>
</dbReference>
<evidence type="ECO:0000256" key="2">
    <source>
        <dbReference type="ARBA" id="ARBA00023015"/>
    </source>
</evidence>
<keyword evidence="4" id="KW-0804">Transcription</keyword>
<name>A0A0N4UFB6_DRAME</name>
<dbReference type="PANTHER" id="PTHR45996:SF3">
    <property type="entry name" value="CREB-H TRANSCRIPTION FACTOR HOMOLOG LET-607"/>
    <property type="match status" value="1"/>
</dbReference>
<evidence type="ECO:0000256" key="7">
    <source>
        <dbReference type="SAM" id="MobiDB-lite"/>
    </source>
</evidence>
<accession>A0A0N4UFB6</accession>
<protein>
    <submittedName>
        <fullName evidence="10">BZIP domain-containing protein</fullName>
    </submittedName>
</protein>
<keyword evidence="6" id="KW-0175">Coiled coil</keyword>
<dbReference type="InterPro" id="IPR004827">
    <property type="entry name" value="bZIP"/>
</dbReference>
<dbReference type="Proteomes" id="UP000038040">
    <property type="component" value="Unplaced"/>
</dbReference>
<dbReference type="PANTHER" id="PTHR45996">
    <property type="entry name" value="AGAP001464-PB"/>
    <property type="match status" value="1"/>
</dbReference>
<evidence type="ECO:0000259" key="8">
    <source>
        <dbReference type="PROSITE" id="PS50217"/>
    </source>
</evidence>
<evidence type="ECO:0000313" key="10">
    <source>
        <dbReference type="WBParaSite" id="DME_0000611701-mRNA-1"/>
    </source>
</evidence>
<evidence type="ECO:0000256" key="3">
    <source>
        <dbReference type="ARBA" id="ARBA00023125"/>
    </source>
</evidence>
<feature type="domain" description="BZIP" evidence="8">
    <location>
        <begin position="48"/>
        <end position="111"/>
    </location>
</feature>
<dbReference type="PROSITE" id="PS50217">
    <property type="entry name" value="BZIP"/>
    <property type="match status" value="1"/>
</dbReference>
<dbReference type="GO" id="GO:0005634">
    <property type="term" value="C:nucleus"/>
    <property type="evidence" value="ECO:0007669"/>
    <property type="project" value="TreeGrafter"/>
</dbReference>
<keyword evidence="3" id="KW-0238">DNA-binding</keyword>
<evidence type="ECO:0000256" key="1">
    <source>
        <dbReference type="ARBA" id="ARBA00004648"/>
    </source>
</evidence>
<keyword evidence="5" id="KW-0539">Nucleus</keyword>
<organism evidence="9 10">
    <name type="scientific">Dracunculus medinensis</name>
    <name type="common">Guinea worm</name>
    <dbReference type="NCBI Taxonomy" id="318479"/>
    <lineage>
        <taxon>Eukaryota</taxon>
        <taxon>Metazoa</taxon>
        <taxon>Ecdysozoa</taxon>
        <taxon>Nematoda</taxon>
        <taxon>Chromadorea</taxon>
        <taxon>Rhabditida</taxon>
        <taxon>Spirurina</taxon>
        <taxon>Dracunculoidea</taxon>
        <taxon>Dracunculidae</taxon>
        <taxon>Dracunculus</taxon>
    </lineage>
</organism>
<dbReference type="WBParaSite" id="DME_0000611701-mRNA-1">
    <property type="protein sequence ID" value="DME_0000611701-mRNA-1"/>
    <property type="gene ID" value="DME_0000611701"/>
</dbReference>
<proteinExistence type="predicted"/>
<dbReference type="InterPro" id="IPR051381">
    <property type="entry name" value="CREB_ATF_subfamily"/>
</dbReference>
<evidence type="ECO:0000313" key="9">
    <source>
        <dbReference type="Proteomes" id="UP000038040"/>
    </source>
</evidence>
<feature type="region of interest" description="Disordered" evidence="7">
    <location>
        <begin position="149"/>
        <end position="170"/>
    </location>
</feature>
<keyword evidence="2" id="KW-0805">Transcription regulation</keyword>
<dbReference type="GO" id="GO:0005789">
    <property type="term" value="C:endoplasmic reticulum membrane"/>
    <property type="evidence" value="ECO:0007669"/>
    <property type="project" value="UniProtKB-SubCell"/>
</dbReference>
<evidence type="ECO:0000256" key="6">
    <source>
        <dbReference type="SAM" id="Coils"/>
    </source>
</evidence>
<dbReference type="SUPFAM" id="SSF57959">
    <property type="entry name" value="Leucine zipper domain"/>
    <property type="match status" value="1"/>
</dbReference>
<sequence>LNSSLSNNRIRTHKYPALILTEEEKRLCKKENITLPENYPLTKAEERELKRIRRKIRNKRSAQTSRKRKQDYIEALEDRVEDCSQENIALRKQVEQLSKLNQTYLLQLRKLQVIIANNAKRSSNSGTCLAVLLLSLCLVVAPHLSPLSQVHNNDSEEQSNEPQQQNQETRKTHLPGFSFILVYGKKQSVMDYFSTDNYINSNKNMNIFNSLRDKVHSKSCSLGSQNSLNLMKLRKVNNSQFYNDYLPLDDDYLESNTGMDINYVIAPEHKVNKTNYMYTHITNINGNNHKRMRIEQK</sequence>
<evidence type="ECO:0000256" key="4">
    <source>
        <dbReference type="ARBA" id="ARBA00023163"/>
    </source>
</evidence>
<reference evidence="10" key="1">
    <citation type="submission" date="2017-02" db="UniProtKB">
        <authorList>
            <consortium name="WormBaseParasite"/>
        </authorList>
    </citation>
    <scope>IDENTIFICATION</scope>
</reference>
<dbReference type="PROSITE" id="PS00036">
    <property type="entry name" value="BZIP_BASIC"/>
    <property type="match status" value="1"/>
</dbReference>